<dbReference type="RefSeq" id="WP_347606657.1">
    <property type="nucleotide sequence ID" value="NZ_JBDPZC010000001.1"/>
</dbReference>
<comment type="caution">
    <text evidence="1">The sequence shown here is derived from an EMBL/GenBank/DDBJ whole genome shotgun (WGS) entry which is preliminary data.</text>
</comment>
<organism evidence="1 2">
    <name type="scientific">Roseateles flavus</name>
    <dbReference type="NCBI Taxonomy" id="3149041"/>
    <lineage>
        <taxon>Bacteria</taxon>
        <taxon>Pseudomonadati</taxon>
        <taxon>Pseudomonadota</taxon>
        <taxon>Betaproteobacteria</taxon>
        <taxon>Burkholderiales</taxon>
        <taxon>Sphaerotilaceae</taxon>
        <taxon>Roseateles</taxon>
    </lineage>
</organism>
<reference evidence="1 2" key="1">
    <citation type="submission" date="2024-05" db="EMBL/GenBank/DDBJ databases">
        <title>Roseateles sp. 2.12 16S ribosomal RNA gene Genome sequencing and assembly.</title>
        <authorList>
            <person name="Woo H."/>
        </authorList>
    </citation>
    <scope>NUCLEOTIDE SEQUENCE [LARGE SCALE GENOMIC DNA]</scope>
    <source>
        <strain evidence="1 2">2.12</strain>
    </source>
</reference>
<name>A0ABV0GAH0_9BURK</name>
<dbReference type="EMBL" id="JBDPZC010000001">
    <property type="protein sequence ID" value="MEO3712048.1"/>
    <property type="molecule type" value="Genomic_DNA"/>
</dbReference>
<protein>
    <submittedName>
        <fullName evidence="1">Uncharacterized protein</fullName>
    </submittedName>
</protein>
<dbReference type="Proteomes" id="UP001462640">
    <property type="component" value="Unassembled WGS sequence"/>
</dbReference>
<proteinExistence type="predicted"/>
<keyword evidence="2" id="KW-1185">Reference proteome</keyword>
<accession>A0ABV0GAH0</accession>
<evidence type="ECO:0000313" key="2">
    <source>
        <dbReference type="Proteomes" id="UP001462640"/>
    </source>
</evidence>
<gene>
    <name evidence="1" type="ORF">ABDJ40_04620</name>
</gene>
<evidence type="ECO:0000313" key="1">
    <source>
        <dbReference type="EMBL" id="MEO3712048.1"/>
    </source>
</evidence>
<sequence length="178" mass="18199">MALLICAGAAQAQVISPAVSTAVTVDAVFQAIGGKPASSGYLVIDAPDVMEPGKTQVRVRSEISGTGWLVLLKGRKGKPAAKPAAPGQPVPPVFIKAVPFKGGEVAQASMEVELSHDTYLTLMAYSRGRWYYAERELKMAAPASALPRAHAFAASSSQAASMPAGAPASAAAVAAPVR</sequence>